<keyword evidence="1" id="KW-0812">Transmembrane</keyword>
<keyword evidence="1" id="KW-1133">Transmembrane helix</keyword>
<dbReference type="OrthoDB" id="7652337at2"/>
<dbReference type="STRING" id="314256.OG2516_01304"/>
<dbReference type="eggNOG" id="ENOG5033A3W">
    <property type="taxonomic scope" value="Bacteria"/>
</dbReference>
<evidence type="ECO:0000256" key="1">
    <source>
        <dbReference type="SAM" id="Phobius"/>
    </source>
</evidence>
<evidence type="ECO:0000313" key="3">
    <source>
        <dbReference type="Proteomes" id="UP000003635"/>
    </source>
</evidence>
<keyword evidence="3" id="KW-1185">Reference proteome</keyword>
<feature type="transmembrane region" description="Helical" evidence="1">
    <location>
        <begin position="43"/>
        <end position="61"/>
    </location>
</feature>
<keyword evidence="1" id="KW-0472">Membrane</keyword>
<sequence>MSDERQRLTEQRLAALETRGAVDDVHRENVEKRLSEIEDALKWLVRLILGVLIAAGTAFALRGGLALV</sequence>
<dbReference type="EMBL" id="AAOT01000002">
    <property type="protein sequence ID" value="EAR52821.1"/>
    <property type="molecule type" value="Genomic_DNA"/>
</dbReference>
<organism evidence="2 3">
    <name type="scientific">Oceanicola granulosus (strain ATCC BAA-861 / DSM 15982 / KCTC 12143 / HTCC2516)</name>
    <dbReference type="NCBI Taxonomy" id="314256"/>
    <lineage>
        <taxon>Bacteria</taxon>
        <taxon>Pseudomonadati</taxon>
        <taxon>Pseudomonadota</taxon>
        <taxon>Alphaproteobacteria</taxon>
        <taxon>Rhodobacterales</taxon>
        <taxon>Roseobacteraceae</taxon>
        <taxon>Oceanicola</taxon>
    </lineage>
</organism>
<accession>Q2CIX9</accession>
<proteinExistence type="predicted"/>
<protein>
    <submittedName>
        <fullName evidence="2">Uncharacterized protein</fullName>
    </submittedName>
</protein>
<dbReference type="AlphaFoldDB" id="Q2CIX9"/>
<reference evidence="2 3" key="1">
    <citation type="journal article" date="2010" name="J. Bacteriol.">
        <title>Genome sequences of Oceanicola granulosus HTCC2516(T) and Oceanicola batsensis HTCC2597(TDelta).</title>
        <authorList>
            <person name="Thrash J.C."/>
            <person name="Cho J.C."/>
            <person name="Vergin K.L."/>
            <person name="Giovannoni S.J."/>
        </authorList>
    </citation>
    <scope>NUCLEOTIDE SEQUENCE [LARGE SCALE GENOMIC DNA]</scope>
    <source>
        <strain evidence="3">ATCC BAA-861 / DSM 15982 / KCTC 12143 / HTCC2516</strain>
    </source>
</reference>
<evidence type="ECO:0000313" key="2">
    <source>
        <dbReference type="EMBL" id="EAR52821.1"/>
    </source>
</evidence>
<gene>
    <name evidence="2" type="ORF">OG2516_01304</name>
</gene>
<dbReference type="RefSeq" id="WP_007253793.1">
    <property type="nucleotide sequence ID" value="NZ_CH724107.1"/>
</dbReference>
<comment type="caution">
    <text evidence="2">The sequence shown here is derived from an EMBL/GenBank/DDBJ whole genome shotgun (WGS) entry which is preliminary data.</text>
</comment>
<dbReference type="Proteomes" id="UP000003635">
    <property type="component" value="Unassembled WGS sequence"/>
</dbReference>
<dbReference type="HOGENOM" id="CLU_2789812_0_0_5"/>
<name>Q2CIX9_OCEGH</name>